<proteinExistence type="predicted"/>
<accession>A0A564YTH0</accession>
<sequence>MKAVMDSTETAKITAVFRCIVEQMNLSKPDKDPEDYIKNIGEFQYEPSVGEIFTAWYTRNRDVYENRMAGLPNETRINMLLQKFSKSDHDLYLAHLIPFSPKDLMFEEMIEKCEKVLDDNTSLFSRRFKCLNLTIREVENIHKCTAVVNRMSNAFSYGSLKEDQFRNLDIMLHHLLDAYNNFWSLITDSNMVESSEIRVCQIKKPEIDPFPENNPNPQSQLQRQHTYPKNNKPKRRFCGDFHFYRDCPFYRHQCQDCNSYGHKEGFCQSSQRRAYTGHRKDHYQNQHRQGHGTLTTMQVDTGLDITTVPDEAWKSLVSPKLDAVPFKVSIASGDAV</sequence>
<organism evidence="3 4">
    <name type="scientific">Hymenolepis diminuta</name>
    <name type="common">Rat tapeworm</name>
    <dbReference type="NCBI Taxonomy" id="6216"/>
    <lineage>
        <taxon>Eukaryota</taxon>
        <taxon>Metazoa</taxon>
        <taxon>Spiralia</taxon>
        <taxon>Lophotrochozoa</taxon>
        <taxon>Platyhelminthes</taxon>
        <taxon>Cestoda</taxon>
        <taxon>Eucestoda</taxon>
        <taxon>Cyclophyllidea</taxon>
        <taxon>Hymenolepididae</taxon>
        <taxon>Hymenolepis</taxon>
    </lineage>
</organism>
<name>A0A564YTH0_HYMDI</name>
<feature type="region of interest" description="Disordered" evidence="1">
    <location>
        <begin position="206"/>
        <end position="231"/>
    </location>
</feature>
<dbReference type="Proteomes" id="UP000321570">
    <property type="component" value="Unassembled WGS sequence"/>
</dbReference>
<keyword evidence="4" id="KW-1185">Reference proteome</keyword>
<evidence type="ECO:0000313" key="3">
    <source>
        <dbReference type="EMBL" id="VUZ50486.1"/>
    </source>
</evidence>
<feature type="compositionally biased region" description="Polar residues" evidence="1">
    <location>
        <begin position="213"/>
        <end position="229"/>
    </location>
</feature>
<evidence type="ECO:0000256" key="1">
    <source>
        <dbReference type="SAM" id="MobiDB-lite"/>
    </source>
</evidence>
<reference evidence="3 4" key="1">
    <citation type="submission" date="2019-07" db="EMBL/GenBank/DDBJ databases">
        <authorList>
            <person name="Jastrzebski P J."/>
            <person name="Paukszto L."/>
            <person name="Jastrzebski P J."/>
        </authorList>
    </citation>
    <scope>NUCLEOTIDE SEQUENCE [LARGE SCALE GENOMIC DNA]</scope>
    <source>
        <strain evidence="3 4">WMS-il1</strain>
    </source>
</reference>
<dbReference type="InterPro" id="IPR055510">
    <property type="entry name" value="DUF7083"/>
</dbReference>
<evidence type="ECO:0000259" key="2">
    <source>
        <dbReference type="Pfam" id="PF23309"/>
    </source>
</evidence>
<dbReference type="EMBL" id="CABIJS010000377">
    <property type="protein sequence ID" value="VUZ50486.1"/>
    <property type="molecule type" value="Genomic_DNA"/>
</dbReference>
<dbReference type="AlphaFoldDB" id="A0A564YTH0"/>
<dbReference type="Pfam" id="PF23309">
    <property type="entry name" value="DUF7083"/>
    <property type="match status" value="1"/>
</dbReference>
<gene>
    <name evidence="3" type="ORF">WMSIL1_LOCUS9493</name>
</gene>
<feature type="domain" description="DUF7083" evidence="2">
    <location>
        <begin position="38"/>
        <end position="119"/>
    </location>
</feature>
<evidence type="ECO:0000313" key="4">
    <source>
        <dbReference type="Proteomes" id="UP000321570"/>
    </source>
</evidence>
<protein>
    <recommendedName>
        <fullName evidence="2">DUF7083 domain-containing protein</fullName>
    </recommendedName>
</protein>